<proteinExistence type="predicted"/>
<dbReference type="Pfam" id="PF11193">
    <property type="entry name" value="DUF2812"/>
    <property type="match status" value="1"/>
</dbReference>
<keyword evidence="1" id="KW-0472">Membrane</keyword>
<name>A0A7X0WFT0_9LIST</name>
<dbReference type="InterPro" id="IPR021359">
    <property type="entry name" value="DUF2812"/>
</dbReference>
<feature type="transmembrane region" description="Helical" evidence="1">
    <location>
        <begin position="145"/>
        <end position="166"/>
    </location>
</feature>
<gene>
    <name evidence="2" type="ORF">HB759_13720</name>
</gene>
<dbReference type="AlphaFoldDB" id="A0A7X0WFT0"/>
<dbReference type="Proteomes" id="UP000532866">
    <property type="component" value="Unassembled WGS sequence"/>
</dbReference>
<comment type="caution">
    <text evidence="2">The sequence shown here is derived from an EMBL/GenBank/DDBJ whole genome shotgun (WGS) entry which is preliminary data.</text>
</comment>
<reference evidence="2 3" key="1">
    <citation type="submission" date="2020-03" db="EMBL/GenBank/DDBJ databases">
        <title>Soil Listeria distribution.</title>
        <authorList>
            <person name="Liao J."/>
            <person name="Wiedmann M."/>
        </authorList>
    </citation>
    <scope>NUCLEOTIDE SEQUENCE [LARGE SCALE GENOMIC DNA]</scope>
    <source>
        <strain evidence="2 3">FSL L7-1833</strain>
    </source>
</reference>
<protein>
    <submittedName>
        <fullName evidence="2">DUF2812 domain-containing protein</fullName>
    </submittedName>
</protein>
<keyword evidence="1" id="KW-1133">Transmembrane helix</keyword>
<accession>A0A7X0WFT0</accession>
<evidence type="ECO:0000313" key="3">
    <source>
        <dbReference type="Proteomes" id="UP000532866"/>
    </source>
</evidence>
<organism evidence="2 3">
    <name type="scientific">Listeria booriae</name>
    <dbReference type="NCBI Taxonomy" id="1552123"/>
    <lineage>
        <taxon>Bacteria</taxon>
        <taxon>Bacillati</taxon>
        <taxon>Bacillota</taxon>
        <taxon>Bacilli</taxon>
        <taxon>Bacillales</taxon>
        <taxon>Listeriaceae</taxon>
        <taxon>Listeria</taxon>
    </lineage>
</organism>
<dbReference type="EMBL" id="JAAROL010000005">
    <property type="protein sequence ID" value="MBC1333004.1"/>
    <property type="molecule type" value="Genomic_DNA"/>
</dbReference>
<dbReference type="RefSeq" id="WP_185374711.1">
    <property type="nucleotide sequence ID" value="NZ_JAARNB010000005.1"/>
</dbReference>
<feature type="transmembrane region" description="Helical" evidence="1">
    <location>
        <begin position="119"/>
        <end position="139"/>
    </location>
</feature>
<evidence type="ECO:0000256" key="1">
    <source>
        <dbReference type="SAM" id="Phobius"/>
    </source>
</evidence>
<keyword evidence="1" id="KW-0812">Transmembrane</keyword>
<sequence length="178" mass="21469">MEKRMFRFFTVDDYEKEQQFLQDMTSKGWYFKAYKGFRYYFEKGEPNDYVYRIDYKEPLDDLDEYLSVFEDAGWEVVHQYPVFHGAWIYFRKPNYDENVEIFTNDESRLSLLKKIRTRWTTFGVSMCALLLLILLVNLLTSSLLITWLIPALCLTIILVLYGRAFIHLTRKIKHLEHG</sequence>
<evidence type="ECO:0000313" key="2">
    <source>
        <dbReference type="EMBL" id="MBC1333004.1"/>
    </source>
</evidence>